<evidence type="ECO:0000256" key="5">
    <source>
        <dbReference type="ARBA" id="ARBA00022915"/>
    </source>
</evidence>
<dbReference type="InterPro" id="IPR037133">
    <property type="entry name" value="THP_succinylTrfase_N_sf"/>
</dbReference>
<dbReference type="PATRIC" id="fig|151081.8.peg.3466"/>
<dbReference type="OrthoDB" id="9775362at2"/>
<dbReference type="Gene3D" id="2.160.10.10">
    <property type="entry name" value="Hexapeptide repeat proteins"/>
    <property type="match status" value="1"/>
</dbReference>
<keyword evidence="2" id="KW-0028">Amino-acid biosynthesis</keyword>
<keyword evidence="5" id="KW-0220">Diaminopimelate biosynthesis</keyword>
<evidence type="ECO:0000256" key="2">
    <source>
        <dbReference type="ARBA" id="ARBA00022605"/>
    </source>
</evidence>
<comment type="similarity">
    <text evidence="1">Belongs to the transferase hexapeptide repeat family.</text>
</comment>
<keyword evidence="6" id="KW-0457">Lysine biosynthesis</keyword>
<dbReference type="Pfam" id="PF14805">
    <property type="entry name" value="THDPS_N_2"/>
    <property type="match status" value="1"/>
</dbReference>
<keyword evidence="7" id="KW-0012">Acyltransferase</keyword>
<dbReference type="NCBIfam" id="NF008808">
    <property type="entry name" value="PRK11830.1"/>
    <property type="match status" value="1"/>
</dbReference>
<dbReference type="GO" id="GO:0019877">
    <property type="term" value="P:diaminopimelate biosynthetic process"/>
    <property type="evidence" value="ECO:0007669"/>
    <property type="project" value="UniProtKB-KW"/>
</dbReference>
<dbReference type="RefSeq" id="WP_045980457.1">
    <property type="nucleotide sequence ID" value="NZ_JXXY01000018.1"/>
</dbReference>
<dbReference type="Proteomes" id="UP000033664">
    <property type="component" value="Unassembled WGS sequence"/>
</dbReference>
<evidence type="ECO:0000256" key="1">
    <source>
        <dbReference type="ARBA" id="ARBA00007274"/>
    </source>
</evidence>
<sequence>MSWLDLLNDLESGHVRAATQDEHGQWHANVDVKKGILEAFKNGNNTEFAGGFVDKHNLAPRGFSAQDNVRMVPGGSAVRRGAYVAPGTIIMPPAYVNIGAFIDSGTMVDSHALVGSCAQVGKNVHLSAAVQIGGVLEPIGANPVVIEDDAFIGAGCVIVEGVVVRQGAVLAPGVRLSATIPVYDCVNERQLDKGEAIPANAIVIPGSRPSSSTWGREQGLSMSCALIVKYRDQHSDASLELEEVLR</sequence>
<feature type="domain" description="Tetrahydrodipicolinate-N-succinyltransferase chain A" evidence="8">
    <location>
        <begin position="6"/>
        <end position="40"/>
    </location>
</feature>
<dbReference type="InterPro" id="IPR001451">
    <property type="entry name" value="Hexapep"/>
</dbReference>
<name>A0A0F4PUU1_9GAMM</name>
<evidence type="ECO:0000256" key="6">
    <source>
        <dbReference type="ARBA" id="ARBA00023154"/>
    </source>
</evidence>
<dbReference type="SUPFAM" id="SSF51161">
    <property type="entry name" value="Trimeric LpxA-like enzymes"/>
    <property type="match status" value="1"/>
</dbReference>
<dbReference type="CDD" id="cd03350">
    <property type="entry name" value="LbH_THP_succinylT"/>
    <property type="match status" value="1"/>
</dbReference>
<keyword evidence="10" id="KW-1185">Reference proteome</keyword>
<organism evidence="9 10">
    <name type="scientific">Pseudoalteromonas ruthenica</name>
    <dbReference type="NCBI Taxonomy" id="151081"/>
    <lineage>
        <taxon>Bacteria</taxon>
        <taxon>Pseudomonadati</taxon>
        <taxon>Pseudomonadota</taxon>
        <taxon>Gammaproteobacteria</taxon>
        <taxon>Alteromonadales</taxon>
        <taxon>Pseudoalteromonadaceae</taxon>
        <taxon>Pseudoalteromonas</taxon>
    </lineage>
</organism>
<keyword evidence="3 9" id="KW-0808">Transferase</keyword>
<comment type="caution">
    <text evidence="9">The sequence shown here is derived from an EMBL/GenBank/DDBJ whole genome shotgun (WGS) entry which is preliminary data.</text>
</comment>
<dbReference type="GO" id="GO:0016746">
    <property type="term" value="F:acyltransferase activity"/>
    <property type="evidence" value="ECO:0007669"/>
    <property type="project" value="UniProtKB-KW"/>
</dbReference>
<protein>
    <submittedName>
        <fullName evidence="9">2,3,4,5-tetrahydropyridine-2,6-carboxylate N-succinyltransferase</fullName>
    </submittedName>
</protein>
<dbReference type="PANTHER" id="PTHR43300">
    <property type="entry name" value="ACETYLTRANSFERASE"/>
    <property type="match status" value="1"/>
</dbReference>
<dbReference type="Pfam" id="PF14602">
    <property type="entry name" value="Hexapep_2"/>
    <property type="match status" value="1"/>
</dbReference>
<reference evidence="9 10" key="1">
    <citation type="journal article" date="2015" name="BMC Genomics">
        <title>Genome mining reveals unlocked bioactive potential of marine Gram-negative bacteria.</title>
        <authorList>
            <person name="Machado H."/>
            <person name="Sonnenschein E.C."/>
            <person name="Melchiorsen J."/>
            <person name="Gram L."/>
        </authorList>
    </citation>
    <scope>NUCLEOTIDE SEQUENCE [LARGE SCALE GENOMIC DNA]</scope>
    <source>
        <strain evidence="9 10">S3137</strain>
    </source>
</reference>
<dbReference type="PANTHER" id="PTHR43300:SF10">
    <property type="entry name" value="2,3,4,5-TETRAHYDROPYRIDINE-2,6-DICARBOXYLATE N-ACETYLTRANSFERASE"/>
    <property type="match status" value="1"/>
</dbReference>
<dbReference type="InterPro" id="IPR023180">
    <property type="entry name" value="THP_succinylTrfase_dom1"/>
</dbReference>
<dbReference type="GO" id="GO:0009085">
    <property type="term" value="P:lysine biosynthetic process"/>
    <property type="evidence" value="ECO:0007669"/>
    <property type="project" value="UniProtKB-KW"/>
</dbReference>
<dbReference type="EMBL" id="JXXZ01000010">
    <property type="protein sequence ID" value="KJY98813.1"/>
    <property type="molecule type" value="Genomic_DNA"/>
</dbReference>
<dbReference type="InterPro" id="IPR018357">
    <property type="entry name" value="Hexapep_transf_CS"/>
</dbReference>
<dbReference type="GeneID" id="58229603"/>
<dbReference type="InterPro" id="IPR050179">
    <property type="entry name" value="Trans_hexapeptide_repeat"/>
</dbReference>
<evidence type="ECO:0000256" key="4">
    <source>
        <dbReference type="ARBA" id="ARBA00022737"/>
    </source>
</evidence>
<dbReference type="eggNOG" id="COG2171">
    <property type="taxonomic scope" value="Bacteria"/>
</dbReference>
<proteinExistence type="inferred from homology"/>
<evidence type="ECO:0000313" key="9">
    <source>
        <dbReference type="EMBL" id="KJY98813.1"/>
    </source>
</evidence>
<dbReference type="AlphaFoldDB" id="A0A0F4PUU1"/>
<dbReference type="Gene3D" id="1.10.166.10">
    <property type="entry name" value="Tetrahydrodipicolinate-N-succinyltransferase, N-terminal domain"/>
    <property type="match status" value="1"/>
</dbReference>
<keyword evidence="4" id="KW-0677">Repeat</keyword>
<gene>
    <name evidence="9" type="ORF">TW72_13970</name>
</gene>
<dbReference type="PROSITE" id="PS00101">
    <property type="entry name" value="HEXAPEP_TRANSFERASES"/>
    <property type="match status" value="1"/>
</dbReference>
<evidence type="ECO:0000313" key="10">
    <source>
        <dbReference type="Proteomes" id="UP000033664"/>
    </source>
</evidence>
<accession>A0A0F4PUU1</accession>
<evidence type="ECO:0000259" key="8">
    <source>
        <dbReference type="Pfam" id="PF14805"/>
    </source>
</evidence>
<evidence type="ECO:0000256" key="3">
    <source>
        <dbReference type="ARBA" id="ARBA00022679"/>
    </source>
</evidence>
<dbReference type="InterPro" id="IPR011004">
    <property type="entry name" value="Trimer_LpxA-like_sf"/>
</dbReference>
<evidence type="ECO:0000256" key="7">
    <source>
        <dbReference type="ARBA" id="ARBA00023315"/>
    </source>
</evidence>